<dbReference type="InterPro" id="IPR003148">
    <property type="entry name" value="RCK_N"/>
</dbReference>
<organism evidence="4 5">
    <name type="scientific">Geodia barretti</name>
    <name type="common">Barrett's horny sponge</name>
    <dbReference type="NCBI Taxonomy" id="519541"/>
    <lineage>
        <taxon>Eukaryota</taxon>
        <taxon>Metazoa</taxon>
        <taxon>Porifera</taxon>
        <taxon>Demospongiae</taxon>
        <taxon>Heteroscleromorpha</taxon>
        <taxon>Tetractinellida</taxon>
        <taxon>Astrophorina</taxon>
        <taxon>Geodiidae</taxon>
        <taxon>Geodia</taxon>
    </lineage>
</organism>
<dbReference type="Gene3D" id="3.40.50.720">
    <property type="entry name" value="NAD(P)-binding Rossmann-like Domain"/>
    <property type="match status" value="1"/>
</dbReference>
<feature type="compositionally biased region" description="Polar residues" evidence="1">
    <location>
        <begin position="222"/>
        <end position="232"/>
    </location>
</feature>
<dbReference type="SUPFAM" id="SSF116726">
    <property type="entry name" value="TrkA C-terminal domain-like"/>
    <property type="match status" value="1"/>
</dbReference>
<dbReference type="Gene3D" id="3.30.70.1450">
    <property type="entry name" value="Regulator of K+ conductance, C-terminal domain"/>
    <property type="match status" value="1"/>
</dbReference>
<dbReference type="AlphaFoldDB" id="A0AA35RBK2"/>
<dbReference type="Pfam" id="PF02254">
    <property type="entry name" value="TrkA_N"/>
    <property type="match status" value="1"/>
</dbReference>
<evidence type="ECO:0000259" key="3">
    <source>
        <dbReference type="PROSITE" id="PS51202"/>
    </source>
</evidence>
<dbReference type="Pfam" id="PF02080">
    <property type="entry name" value="TrkA_C"/>
    <property type="match status" value="1"/>
</dbReference>
<dbReference type="PANTHER" id="PTHR43833:SF7">
    <property type="entry name" value="KTR SYSTEM POTASSIUM UPTAKE PROTEIN C"/>
    <property type="match status" value="1"/>
</dbReference>
<dbReference type="GO" id="GO:0008324">
    <property type="term" value="F:monoatomic cation transmembrane transporter activity"/>
    <property type="evidence" value="ECO:0007669"/>
    <property type="project" value="InterPro"/>
</dbReference>
<evidence type="ECO:0000313" key="4">
    <source>
        <dbReference type="EMBL" id="CAI8008413.1"/>
    </source>
</evidence>
<dbReference type="SUPFAM" id="SSF51735">
    <property type="entry name" value="NAD(P)-binding Rossmann-fold domains"/>
    <property type="match status" value="1"/>
</dbReference>
<dbReference type="InterPro" id="IPR006037">
    <property type="entry name" value="RCK_C"/>
</dbReference>
<feature type="domain" description="RCK N-terminal" evidence="2">
    <location>
        <begin position="1"/>
        <end position="110"/>
    </location>
</feature>
<evidence type="ECO:0000313" key="5">
    <source>
        <dbReference type="Proteomes" id="UP001174909"/>
    </source>
</evidence>
<evidence type="ECO:0000259" key="2">
    <source>
        <dbReference type="PROSITE" id="PS51201"/>
    </source>
</evidence>
<name>A0AA35RBK2_GEOBA</name>
<feature type="region of interest" description="Disordered" evidence="1">
    <location>
        <begin position="211"/>
        <end position="232"/>
    </location>
</feature>
<proteinExistence type="predicted"/>
<dbReference type="GO" id="GO:0006813">
    <property type="term" value="P:potassium ion transport"/>
    <property type="evidence" value="ECO:0007669"/>
    <property type="project" value="InterPro"/>
</dbReference>
<reference evidence="4" key="1">
    <citation type="submission" date="2023-03" db="EMBL/GenBank/DDBJ databases">
        <authorList>
            <person name="Steffen K."/>
            <person name="Cardenas P."/>
        </authorList>
    </citation>
    <scope>NUCLEOTIDE SEQUENCE</scope>
</reference>
<dbReference type="PROSITE" id="PS51202">
    <property type="entry name" value="RCK_C"/>
    <property type="match status" value="1"/>
</dbReference>
<dbReference type="InterPro" id="IPR036721">
    <property type="entry name" value="RCK_C_sf"/>
</dbReference>
<comment type="caution">
    <text evidence="4">The sequence shown here is derived from an EMBL/GenBank/DDBJ whole genome shotgun (WGS) entry which is preliminary data.</text>
</comment>
<dbReference type="Proteomes" id="UP001174909">
    <property type="component" value="Unassembled WGS sequence"/>
</dbReference>
<dbReference type="PROSITE" id="PS51201">
    <property type="entry name" value="RCK_N"/>
    <property type="match status" value="1"/>
</dbReference>
<dbReference type="InterPro" id="IPR050721">
    <property type="entry name" value="Trk_Ktr_HKT_K-transport"/>
</dbReference>
<dbReference type="InterPro" id="IPR036291">
    <property type="entry name" value="NAD(P)-bd_dom_sf"/>
</dbReference>
<gene>
    <name evidence="4" type="ORF">GBAR_LOCUS5764</name>
</gene>
<sequence>MGRYGSIMAHELYQSGHDVLAIDMDEAKIQEQLGKVTYAVRADATTESVLRELDVPDYDVVIVALGSENIQASVGITVLLKSLQVPMVMARAANELHGDTLERVGADRVLFPEAENARRVARLEFTLELIDYMPILADYGISKIRPLDVMIGRTLEEAVLSGSGDRHEISVLAIRRGKASLLHPARNEVIMAGDVLILAATSEQLSKLTETAKKLEEPINGARSSRQGAARS</sequence>
<keyword evidence="5" id="KW-1185">Reference proteome</keyword>
<protein>
    <submittedName>
        <fullName evidence="4">Ktr system potassium uptake protein C</fullName>
    </submittedName>
</protein>
<dbReference type="EMBL" id="CASHTH010000843">
    <property type="protein sequence ID" value="CAI8008413.1"/>
    <property type="molecule type" value="Genomic_DNA"/>
</dbReference>
<accession>A0AA35RBK2</accession>
<evidence type="ECO:0000256" key="1">
    <source>
        <dbReference type="SAM" id="MobiDB-lite"/>
    </source>
</evidence>
<dbReference type="PANTHER" id="PTHR43833">
    <property type="entry name" value="POTASSIUM CHANNEL PROTEIN 2-RELATED-RELATED"/>
    <property type="match status" value="1"/>
</dbReference>
<feature type="domain" description="RCK C-terminal" evidence="3">
    <location>
        <begin position="124"/>
        <end position="214"/>
    </location>
</feature>